<reference evidence="3" key="1">
    <citation type="submission" date="2016-06" db="EMBL/GenBank/DDBJ databases">
        <title>Parallel loss of symbiosis genes in relatives of nitrogen-fixing non-legume Parasponia.</title>
        <authorList>
            <person name="Van Velzen R."/>
            <person name="Holmer R."/>
            <person name="Bu F."/>
            <person name="Rutten L."/>
            <person name="Van Zeijl A."/>
            <person name="Liu W."/>
            <person name="Santuari L."/>
            <person name="Cao Q."/>
            <person name="Sharma T."/>
            <person name="Shen D."/>
            <person name="Roswanjaya Y."/>
            <person name="Wardhani T."/>
            <person name="Kalhor M.S."/>
            <person name="Jansen J."/>
            <person name="Van den Hoogen J."/>
            <person name="Gungor B."/>
            <person name="Hartog M."/>
            <person name="Hontelez J."/>
            <person name="Verver J."/>
            <person name="Yang W.-C."/>
            <person name="Schijlen E."/>
            <person name="Repin R."/>
            <person name="Schilthuizen M."/>
            <person name="Schranz E."/>
            <person name="Heidstra R."/>
            <person name="Miyata K."/>
            <person name="Fedorova E."/>
            <person name="Kohlen W."/>
            <person name="Bisseling T."/>
            <person name="Smit S."/>
            <person name="Geurts R."/>
        </authorList>
    </citation>
    <scope>NUCLEOTIDE SEQUENCE [LARGE SCALE GENOMIC DNA]</scope>
    <source>
        <strain evidence="3">cv. RG33-2</strain>
    </source>
</reference>
<dbReference type="InParanoid" id="A0A2P5EHN9"/>
<dbReference type="EMBL" id="JXTC01000153">
    <property type="protein sequence ID" value="PON85067.1"/>
    <property type="molecule type" value="Genomic_DNA"/>
</dbReference>
<organism evidence="2 3">
    <name type="scientific">Trema orientale</name>
    <name type="common">Charcoal tree</name>
    <name type="synonym">Celtis orientalis</name>
    <dbReference type="NCBI Taxonomy" id="63057"/>
    <lineage>
        <taxon>Eukaryota</taxon>
        <taxon>Viridiplantae</taxon>
        <taxon>Streptophyta</taxon>
        <taxon>Embryophyta</taxon>
        <taxon>Tracheophyta</taxon>
        <taxon>Spermatophyta</taxon>
        <taxon>Magnoliopsida</taxon>
        <taxon>eudicotyledons</taxon>
        <taxon>Gunneridae</taxon>
        <taxon>Pentapetalae</taxon>
        <taxon>rosids</taxon>
        <taxon>fabids</taxon>
        <taxon>Rosales</taxon>
        <taxon>Cannabaceae</taxon>
        <taxon>Trema</taxon>
    </lineage>
</organism>
<dbReference type="AlphaFoldDB" id="A0A2P5EHN9"/>
<accession>A0A2P5EHN9</accession>
<evidence type="ECO:0000313" key="3">
    <source>
        <dbReference type="Proteomes" id="UP000237000"/>
    </source>
</evidence>
<proteinExistence type="predicted"/>
<protein>
    <submittedName>
        <fullName evidence="2">Uncharacterized protein</fullName>
    </submittedName>
</protein>
<name>A0A2P5EHN9_TREOI</name>
<gene>
    <name evidence="2" type="ORF">TorRG33x02_191670</name>
</gene>
<keyword evidence="3" id="KW-1185">Reference proteome</keyword>
<dbReference type="Proteomes" id="UP000237000">
    <property type="component" value="Unassembled WGS sequence"/>
</dbReference>
<evidence type="ECO:0000313" key="2">
    <source>
        <dbReference type="EMBL" id="PON85067.1"/>
    </source>
</evidence>
<evidence type="ECO:0000256" key="1">
    <source>
        <dbReference type="SAM" id="MobiDB-lite"/>
    </source>
</evidence>
<comment type="caution">
    <text evidence="2">The sequence shown here is derived from an EMBL/GenBank/DDBJ whole genome shotgun (WGS) entry which is preliminary data.</text>
</comment>
<feature type="region of interest" description="Disordered" evidence="1">
    <location>
        <begin position="1"/>
        <end position="26"/>
    </location>
</feature>
<sequence length="88" mass="9977">MGRPMMGQNEPTHLSPSRAGPSWPRPSSSYEFWWVGQSRLASHNSIIHNFLLQKYDSGSIALFFYSNGPSEKLTIGGVFEWSIQMLPF</sequence>